<sequence>MEVSLIDNKTGQQVWSGNTKNLNISNDCCKWCWVENDVLVMQIFTPVKIDCFERVTITKKE</sequence>
<accession>X1VKJ4</accession>
<proteinExistence type="predicted"/>
<dbReference type="AlphaFoldDB" id="X1VKJ4"/>
<name>X1VKJ4_9ZZZZ</name>
<protein>
    <submittedName>
        <fullName evidence="1">Uncharacterized protein</fullName>
    </submittedName>
</protein>
<dbReference type="EMBL" id="BARW01026279">
    <property type="protein sequence ID" value="GAJ16116.1"/>
    <property type="molecule type" value="Genomic_DNA"/>
</dbReference>
<organism evidence="1">
    <name type="scientific">marine sediment metagenome</name>
    <dbReference type="NCBI Taxonomy" id="412755"/>
    <lineage>
        <taxon>unclassified sequences</taxon>
        <taxon>metagenomes</taxon>
        <taxon>ecological metagenomes</taxon>
    </lineage>
</organism>
<comment type="caution">
    <text evidence="1">The sequence shown here is derived from an EMBL/GenBank/DDBJ whole genome shotgun (WGS) entry which is preliminary data.</text>
</comment>
<gene>
    <name evidence="1" type="ORF">S12H4_42890</name>
</gene>
<reference evidence="1" key="1">
    <citation type="journal article" date="2014" name="Front. Microbiol.">
        <title>High frequency of phylogenetically diverse reductive dehalogenase-homologous genes in deep subseafloor sedimentary metagenomes.</title>
        <authorList>
            <person name="Kawai M."/>
            <person name="Futagami T."/>
            <person name="Toyoda A."/>
            <person name="Takaki Y."/>
            <person name="Nishi S."/>
            <person name="Hori S."/>
            <person name="Arai W."/>
            <person name="Tsubouchi T."/>
            <person name="Morono Y."/>
            <person name="Uchiyama I."/>
            <person name="Ito T."/>
            <person name="Fujiyama A."/>
            <person name="Inagaki F."/>
            <person name="Takami H."/>
        </authorList>
    </citation>
    <scope>NUCLEOTIDE SEQUENCE</scope>
    <source>
        <strain evidence="1">Expedition CK06-06</strain>
    </source>
</reference>
<evidence type="ECO:0000313" key="1">
    <source>
        <dbReference type="EMBL" id="GAJ16116.1"/>
    </source>
</evidence>